<organism evidence="1 2">
    <name type="scientific">Rhipicephalus microplus</name>
    <name type="common">Cattle tick</name>
    <name type="synonym">Boophilus microplus</name>
    <dbReference type="NCBI Taxonomy" id="6941"/>
    <lineage>
        <taxon>Eukaryota</taxon>
        <taxon>Metazoa</taxon>
        <taxon>Ecdysozoa</taxon>
        <taxon>Arthropoda</taxon>
        <taxon>Chelicerata</taxon>
        <taxon>Arachnida</taxon>
        <taxon>Acari</taxon>
        <taxon>Parasitiformes</taxon>
        <taxon>Ixodida</taxon>
        <taxon>Ixodoidea</taxon>
        <taxon>Ixodidae</taxon>
        <taxon>Rhipicephalinae</taxon>
        <taxon>Rhipicephalus</taxon>
        <taxon>Boophilus</taxon>
    </lineage>
</organism>
<evidence type="ECO:0000313" key="2">
    <source>
        <dbReference type="Proteomes" id="UP000821866"/>
    </source>
</evidence>
<evidence type="ECO:0000313" key="1">
    <source>
        <dbReference type="EMBL" id="KAH7952666.1"/>
    </source>
</evidence>
<dbReference type="AlphaFoldDB" id="A0A9J6CYJ2"/>
<reference evidence="1" key="1">
    <citation type="journal article" date="2020" name="Cell">
        <title>Large-Scale Comparative Analyses of Tick Genomes Elucidate Their Genetic Diversity and Vector Capacities.</title>
        <authorList>
            <consortium name="Tick Genome and Microbiome Consortium (TIGMIC)"/>
            <person name="Jia N."/>
            <person name="Wang J."/>
            <person name="Shi W."/>
            <person name="Du L."/>
            <person name="Sun Y."/>
            <person name="Zhan W."/>
            <person name="Jiang J.F."/>
            <person name="Wang Q."/>
            <person name="Zhang B."/>
            <person name="Ji P."/>
            <person name="Bell-Sakyi L."/>
            <person name="Cui X.M."/>
            <person name="Yuan T.T."/>
            <person name="Jiang B.G."/>
            <person name="Yang W.F."/>
            <person name="Lam T.T."/>
            <person name="Chang Q.C."/>
            <person name="Ding S.J."/>
            <person name="Wang X.J."/>
            <person name="Zhu J.G."/>
            <person name="Ruan X.D."/>
            <person name="Zhao L."/>
            <person name="Wei J.T."/>
            <person name="Ye R.Z."/>
            <person name="Que T.C."/>
            <person name="Du C.H."/>
            <person name="Zhou Y.H."/>
            <person name="Cheng J.X."/>
            <person name="Dai P.F."/>
            <person name="Guo W.B."/>
            <person name="Han X.H."/>
            <person name="Huang E.J."/>
            <person name="Li L.F."/>
            <person name="Wei W."/>
            <person name="Gao Y.C."/>
            <person name="Liu J.Z."/>
            <person name="Shao H.Z."/>
            <person name="Wang X."/>
            <person name="Wang C.C."/>
            <person name="Yang T.C."/>
            <person name="Huo Q.B."/>
            <person name="Li W."/>
            <person name="Chen H.Y."/>
            <person name="Chen S.E."/>
            <person name="Zhou L.G."/>
            <person name="Ni X.B."/>
            <person name="Tian J.H."/>
            <person name="Sheng Y."/>
            <person name="Liu T."/>
            <person name="Pan Y.S."/>
            <person name="Xia L.Y."/>
            <person name="Li J."/>
            <person name="Zhao F."/>
            <person name="Cao W.C."/>
        </authorList>
    </citation>
    <scope>NUCLEOTIDE SEQUENCE</scope>
    <source>
        <strain evidence="1">Rmic-2018</strain>
    </source>
</reference>
<dbReference type="Proteomes" id="UP000821866">
    <property type="component" value="Unassembled WGS sequence"/>
</dbReference>
<reference evidence="1" key="2">
    <citation type="submission" date="2021-09" db="EMBL/GenBank/DDBJ databases">
        <authorList>
            <person name="Jia N."/>
            <person name="Wang J."/>
            <person name="Shi W."/>
            <person name="Du L."/>
            <person name="Sun Y."/>
            <person name="Zhan W."/>
            <person name="Jiang J."/>
            <person name="Wang Q."/>
            <person name="Zhang B."/>
            <person name="Ji P."/>
            <person name="Sakyi L.B."/>
            <person name="Cui X."/>
            <person name="Yuan T."/>
            <person name="Jiang B."/>
            <person name="Yang W."/>
            <person name="Lam T.T.-Y."/>
            <person name="Chang Q."/>
            <person name="Ding S."/>
            <person name="Wang X."/>
            <person name="Zhu J."/>
            <person name="Ruan X."/>
            <person name="Zhao L."/>
            <person name="Wei J."/>
            <person name="Que T."/>
            <person name="Du C."/>
            <person name="Cheng J."/>
            <person name="Dai P."/>
            <person name="Han X."/>
            <person name="Huang E."/>
            <person name="Gao Y."/>
            <person name="Liu J."/>
            <person name="Shao H."/>
            <person name="Ye R."/>
            <person name="Li L."/>
            <person name="Wei W."/>
            <person name="Wang X."/>
            <person name="Wang C."/>
            <person name="Huo Q."/>
            <person name="Li W."/>
            <person name="Guo W."/>
            <person name="Chen H."/>
            <person name="Chen S."/>
            <person name="Zhou L."/>
            <person name="Zhou L."/>
            <person name="Ni X."/>
            <person name="Tian J."/>
            <person name="Zhou Y."/>
            <person name="Sheng Y."/>
            <person name="Liu T."/>
            <person name="Pan Y."/>
            <person name="Xia L."/>
            <person name="Li J."/>
            <person name="Zhao F."/>
            <person name="Cao W."/>
        </authorList>
    </citation>
    <scope>NUCLEOTIDE SEQUENCE</scope>
    <source>
        <strain evidence="1">Rmic-2018</strain>
        <tissue evidence="1">Larvae</tissue>
    </source>
</reference>
<gene>
    <name evidence="1" type="ORF">HPB51_028176</name>
</gene>
<keyword evidence="2" id="KW-1185">Reference proteome</keyword>
<accession>A0A9J6CYJ2</accession>
<protein>
    <submittedName>
        <fullName evidence="1">Uncharacterized protein</fullName>
    </submittedName>
</protein>
<proteinExistence type="predicted"/>
<sequence length="180" mass="20485">MENGRKISLFSGPKEKDHRKDLERNLKWKDKALAETSAAMPGITTRHIQPNNFEKMRVTFAYQLFSDAVLNGLRLDKNDIEAICGSIQPVLTFFGEEAYIKYLIFDNQSTIRDISACTYDSTEELLSCLNRLEERVGTVGFRDSKYSNASEFKNLAGYGNKKNQATEAALNERKQNQQNS</sequence>
<name>A0A9J6CYJ2_RHIMP</name>
<dbReference type="EMBL" id="JABSTU010004844">
    <property type="protein sequence ID" value="KAH7952666.1"/>
    <property type="molecule type" value="Genomic_DNA"/>
</dbReference>
<comment type="caution">
    <text evidence="1">The sequence shown here is derived from an EMBL/GenBank/DDBJ whole genome shotgun (WGS) entry which is preliminary data.</text>
</comment>